<evidence type="ECO:0008006" key="6">
    <source>
        <dbReference type="Google" id="ProtNLM"/>
    </source>
</evidence>
<evidence type="ECO:0000256" key="3">
    <source>
        <dbReference type="SAM" id="MobiDB-lite"/>
    </source>
</evidence>
<name>A0A2H9ZWC4_9ASPA</name>
<evidence type="ECO:0000313" key="5">
    <source>
        <dbReference type="Proteomes" id="UP000236161"/>
    </source>
</evidence>
<gene>
    <name evidence="4" type="ORF">AXF42_Ash014783</name>
</gene>
<protein>
    <recommendedName>
        <fullName evidence="6">Succinate dehydrogenase assembly factor 2, mitochondrial</fullName>
    </recommendedName>
</protein>
<dbReference type="PANTHER" id="PTHR12469">
    <property type="entry name" value="PROTEIN EMI5 HOMOLOG, MITOCHONDRIAL"/>
    <property type="match status" value="1"/>
</dbReference>
<dbReference type="Pfam" id="PF03937">
    <property type="entry name" value="Sdh5"/>
    <property type="match status" value="1"/>
</dbReference>
<dbReference type="Proteomes" id="UP000236161">
    <property type="component" value="Unassembled WGS sequence"/>
</dbReference>
<reference evidence="4 5" key="1">
    <citation type="journal article" date="2017" name="Nature">
        <title>The Apostasia genome and the evolution of orchids.</title>
        <authorList>
            <person name="Zhang G.Q."/>
            <person name="Liu K.W."/>
            <person name="Li Z."/>
            <person name="Lohaus R."/>
            <person name="Hsiao Y.Y."/>
            <person name="Niu S.C."/>
            <person name="Wang J.Y."/>
            <person name="Lin Y.C."/>
            <person name="Xu Q."/>
            <person name="Chen L.J."/>
            <person name="Yoshida K."/>
            <person name="Fujiwara S."/>
            <person name="Wang Z.W."/>
            <person name="Zhang Y.Q."/>
            <person name="Mitsuda N."/>
            <person name="Wang M."/>
            <person name="Liu G.H."/>
            <person name="Pecoraro L."/>
            <person name="Huang H.X."/>
            <person name="Xiao X.J."/>
            <person name="Lin M."/>
            <person name="Wu X.Y."/>
            <person name="Wu W.L."/>
            <person name="Chen Y.Y."/>
            <person name="Chang S.B."/>
            <person name="Sakamoto S."/>
            <person name="Ohme-Takagi M."/>
            <person name="Yagi M."/>
            <person name="Zeng S.J."/>
            <person name="Shen C.Y."/>
            <person name="Yeh C.M."/>
            <person name="Luo Y.B."/>
            <person name="Tsai W.C."/>
            <person name="Van de Peer Y."/>
            <person name="Liu Z.J."/>
        </authorList>
    </citation>
    <scope>NUCLEOTIDE SEQUENCE [LARGE SCALE GENOMIC DNA]</scope>
    <source>
        <strain evidence="5">cv. Shenzhen</strain>
        <tissue evidence="4">Stem</tissue>
    </source>
</reference>
<dbReference type="STRING" id="1088818.A0A2H9ZWC4"/>
<sequence>MAFLRRVLLCGLQKNPGLNSVSLLHRRKIGLLSRFSSEHGQIEINLSDAESTRRLRNRLLYRSRQRGFLELDLILGKWVEENIHFMDEARIRSLVDVLDLCDSRLVNLQENPDLWKWLSGQEQPPDAINNNQVFRAMHSKVLENLNSHSAPATRADPGQRWVRGWDDKSGPKYGNQ</sequence>
<keyword evidence="2" id="KW-0143">Chaperone</keyword>
<dbReference type="OrthoDB" id="284292at2759"/>
<evidence type="ECO:0000256" key="1">
    <source>
        <dbReference type="ARBA" id="ARBA00023128"/>
    </source>
</evidence>
<evidence type="ECO:0000256" key="2">
    <source>
        <dbReference type="ARBA" id="ARBA00023186"/>
    </source>
</evidence>
<feature type="region of interest" description="Disordered" evidence="3">
    <location>
        <begin position="146"/>
        <end position="176"/>
    </location>
</feature>
<dbReference type="GO" id="GO:0034553">
    <property type="term" value="P:mitochondrial respiratory chain complex II assembly"/>
    <property type="evidence" value="ECO:0007669"/>
    <property type="project" value="TreeGrafter"/>
</dbReference>
<accession>A0A2H9ZWC4</accession>
<keyword evidence="1" id="KW-0496">Mitochondrion</keyword>
<dbReference type="InterPro" id="IPR005631">
    <property type="entry name" value="SDH"/>
</dbReference>
<dbReference type="EMBL" id="KZ453122">
    <property type="protein sequence ID" value="PKA47587.1"/>
    <property type="molecule type" value="Genomic_DNA"/>
</dbReference>
<keyword evidence="5" id="KW-1185">Reference proteome</keyword>
<dbReference type="SUPFAM" id="SSF109910">
    <property type="entry name" value="YgfY-like"/>
    <property type="match status" value="1"/>
</dbReference>
<dbReference type="GO" id="GO:0005739">
    <property type="term" value="C:mitochondrion"/>
    <property type="evidence" value="ECO:0007669"/>
    <property type="project" value="TreeGrafter"/>
</dbReference>
<dbReference type="AlphaFoldDB" id="A0A2H9ZWC4"/>
<organism evidence="4 5">
    <name type="scientific">Apostasia shenzhenica</name>
    <dbReference type="NCBI Taxonomy" id="1088818"/>
    <lineage>
        <taxon>Eukaryota</taxon>
        <taxon>Viridiplantae</taxon>
        <taxon>Streptophyta</taxon>
        <taxon>Embryophyta</taxon>
        <taxon>Tracheophyta</taxon>
        <taxon>Spermatophyta</taxon>
        <taxon>Magnoliopsida</taxon>
        <taxon>Liliopsida</taxon>
        <taxon>Asparagales</taxon>
        <taxon>Orchidaceae</taxon>
        <taxon>Apostasioideae</taxon>
        <taxon>Apostasia</taxon>
    </lineage>
</organism>
<dbReference type="InterPro" id="IPR036714">
    <property type="entry name" value="SDH_sf"/>
</dbReference>
<dbReference type="GO" id="GO:0006099">
    <property type="term" value="P:tricarboxylic acid cycle"/>
    <property type="evidence" value="ECO:0007669"/>
    <property type="project" value="TreeGrafter"/>
</dbReference>
<dbReference type="Gene3D" id="1.10.150.250">
    <property type="entry name" value="Flavinator of succinate dehydrogenase"/>
    <property type="match status" value="1"/>
</dbReference>
<proteinExistence type="predicted"/>
<evidence type="ECO:0000313" key="4">
    <source>
        <dbReference type="EMBL" id="PKA47587.1"/>
    </source>
</evidence>
<dbReference type="FunFam" id="1.10.150.250:FF:000004">
    <property type="entry name" value="Succinate dehydrogenase assembly factor 2, mitochondrial"/>
    <property type="match status" value="1"/>
</dbReference>
<dbReference type="PANTHER" id="PTHR12469:SF2">
    <property type="entry name" value="SUCCINATE DEHYDROGENASE ASSEMBLY FACTOR 2, MITOCHONDRIAL"/>
    <property type="match status" value="1"/>
</dbReference>
<dbReference type="GO" id="GO:0006121">
    <property type="term" value="P:mitochondrial electron transport, succinate to ubiquinone"/>
    <property type="evidence" value="ECO:0007669"/>
    <property type="project" value="TreeGrafter"/>
</dbReference>